<dbReference type="InterPro" id="IPR055713">
    <property type="entry name" value="DUF7289"/>
</dbReference>
<dbReference type="Pfam" id="PF23960">
    <property type="entry name" value="DUF7289"/>
    <property type="match status" value="1"/>
</dbReference>
<dbReference type="GeneID" id="301359731"/>
<proteinExistence type="predicted"/>
<evidence type="ECO:0000256" key="1">
    <source>
        <dbReference type="SAM" id="Phobius"/>
    </source>
</evidence>
<evidence type="ECO:0000313" key="3">
    <source>
        <dbReference type="Proteomes" id="UP000293073"/>
    </source>
</evidence>
<keyword evidence="1" id="KW-0472">Membrane</keyword>
<name>A0A481RFF5_HALEZ</name>
<keyword evidence="1" id="KW-1133">Transmembrane helix</keyword>
<accession>A0A481RFF5</accession>
<dbReference type="RefSeq" id="WP_129452383.1">
    <property type="nucleotide sequence ID" value="NZ_CP034940.1"/>
</dbReference>
<gene>
    <name evidence="2" type="ORF">EO776_08010</name>
</gene>
<reference evidence="3" key="1">
    <citation type="submission" date="2019-01" db="EMBL/GenBank/DDBJ databases">
        <title>Complete genome of Halorubrum ezzemoulense strain FB21.</title>
        <authorList>
            <person name="Feng Y."/>
            <person name="Louyakis A.S."/>
            <person name="Papke R.T."/>
            <person name="Gogarten J.P."/>
        </authorList>
    </citation>
    <scope>NUCLEOTIDE SEQUENCE [LARGE SCALE GENOMIC DNA]</scope>
    <source>
        <strain evidence="3">Fb21</strain>
    </source>
</reference>
<dbReference type="KEGG" id="hezz:EO776_08010"/>
<keyword evidence="1" id="KW-0812">Transmembrane</keyword>
<sequence length="503" mass="55311">MTPPTTPRRRERGQSTLIGFVLLIGMIVIAASVTLYFGTAMMGDLRGEIQGQDAEQTMREIDSRLSEVAFSDNLEHTLAFDPSEGQSVRVADNAEMVIELDGGPSCTPFVIPMGSLHYESDGYSTVTYQGGGIWKGTPSGNEMISPPDMEYKDGTLTFPSVNINGSAGGQVETLQATKNLEYSRERSREYSQLMANCSNASQMTVTVESRYADVWGEYLESEVSTNSTYDLDNADPDDDSVTVTISEGVDFGVGGNESEISVSENATVSTTVLGTEVSSQTPIWWGGMRKYWAPVTMGVVTDDEQMRPWPDGPYDPGDPVTAEQNLNDRETQLSEWTHEFEVEAGATVSIRATQWSCADYDYAGADTYDGTTWYHYNCDDLGSVNLRTDASAGENPENVRVLKNGDEMPVIETRYRQRNAEEVLGPLLNETGHLQLEDNQVVFLFEITDPDATWESAKDDIGDPNYNDAIALLEIEDQEGKEVAGGFEIRLTTNEVIIETADK</sequence>
<feature type="transmembrane region" description="Helical" evidence="1">
    <location>
        <begin position="17"/>
        <end position="37"/>
    </location>
</feature>
<evidence type="ECO:0000313" key="2">
    <source>
        <dbReference type="EMBL" id="QAY19960.1"/>
    </source>
</evidence>
<dbReference type="Proteomes" id="UP000293073">
    <property type="component" value="Chromosome"/>
</dbReference>
<dbReference type="EMBL" id="CP034940">
    <property type="protein sequence ID" value="QAY19960.1"/>
    <property type="molecule type" value="Genomic_DNA"/>
</dbReference>
<organism evidence="2 3">
    <name type="scientific">Halorubrum ezzemoulense</name>
    <name type="common">Halorubrum chaoviator</name>
    <dbReference type="NCBI Taxonomy" id="337243"/>
    <lineage>
        <taxon>Archaea</taxon>
        <taxon>Methanobacteriati</taxon>
        <taxon>Methanobacteriota</taxon>
        <taxon>Stenosarchaea group</taxon>
        <taxon>Halobacteria</taxon>
        <taxon>Halobacteriales</taxon>
        <taxon>Haloferacaceae</taxon>
        <taxon>Halorubrum</taxon>
    </lineage>
</organism>
<evidence type="ECO:0008006" key="4">
    <source>
        <dbReference type="Google" id="ProtNLM"/>
    </source>
</evidence>
<protein>
    <recommendedName>
        <fullName evidence="4">Flagellin N-terminal-like domain-containing protein</fullName>
    </recommendedName>
</protein>
<dbReference type="AlphaFoldDB" id="A0A481RFF5"/>